<reference evidence="3" key="1">
    <citation type="submission" date="2017-02" db="UniProtKB">
        <authorList>
            <consortium name="WormBaseParasite"/>
        </authorList>
    </citation>
    <scope>IDENTIFICATION</scope>
</reference>
<dbReference type="EMBL" id="UZAG01015571">
    <property type="protein sequence ID" value="VDO21554.1"/>
    <property type="molecule type" value="Genomic_DNA"/>
</dbReference>
<dbReference type="AlphaFoldDB" id="A0A0R3QKV9"/>
<evidence type="ECO:0000313" key="3">
    <source>
        <dbReference type="WBParaSite" id="BTMF_0000828801-mRNA-1"/>
    </source>
</evidence>
<accession>A0A0R3QKV9</accession>
<evidence type="ECO:0000313" key="2">
    <source>
        <dbReference type="Proteomes" id="UP000280834"/>
    </source>
</evidence>
<reference evidence="1 2" key="2">
    <citation type="submission" date="2018-11" db="EMBL/GenBank/DDBJ databases">
        <authorList>
            <consortium name="Pathogen Informatics"/>
        </authorList>
    </citation>
    <scope>NUCLEOTIDE SEQUENCE [LARGE SCALE GENOMIC DNA]</scope>
</reference>
<name>A0A0R3QKV9_9BILA</name>
<gene>
    <name evidence="1" type="ORF">BTMF_LOCUS6355</name>
</gene>
<proteinExistence type="predicted"/>
<sequence>MDQNFLELLSVDLRTLFNEADQIVEKLSAISNKLVRHNAEILEVLSNMRLLQFQIDYLREHSRHFEKTKENFAPMEALQLENDRLQTALTDARILLQRAHERLNKLPNSKDMCEQILCEMNEISKVMKATTREVHRIGSHSRVVKSYK</sequence>
<dbReference type="WBParaSite" id="BTMF_0000828801-mRNA-1">
    <property type="protein sequence ID" value="BTMF_0000828801-mRNA-1"/>
    <property type="gene ID" value="BTMF_0000828801"/>
</dbReference>
<dbReference type="Proteomes" id="UP000280834">
    <property type="component" value="Unassembled WGS sequence"/>
</dbReference>
<dbReference type="STRING" id="42155.A0A0R3QKV9"/>
<evidence type="ECO:0000313" key="1">
    <source>
        <dbReference type="EMBL" id="VDO21554.1"/>
    </source>
</evidence>
<keyword evidence="2" id="KW-1185">Reference proteome</keyword>
<protein>
    <submittedName>
        <fullName evidence="1 3">Uncharacterized protein</fullName>
    </submittedName>
</protein>
<organism evidence="3">
    <name type="scientific">Brugia timori</name>
    <dbReference type="NCBI Taxonomy" id="42155"/>
    <lineage>
        <taxon>Eukaryota</taxon>
        <taxon>Metazoa</taxon>
        <taxon>Ecdysozoa</taxon>
        <taxon>Nematoda</taxon>
        <taxon>Chromadorea</taxon>
        <taxon>Rhabditida</taxon>
        <taxon>Spirurina</taxon>
        <taxon>Spiruromorpha</taxon>
        <taxon>Filarioidea</taxon>
        <taxon>Onchocercidae</taxon>
        <taxon>Brugia</taxon>
    </lineage>
</organism>